<keyword evidence="2" id="KW-1185">Reference proteome</keyword>
<evidence type="ECO:0000313" key="2">
    <source>
        <dbReference type="Proteomes" id="UP000461768"/>
    </source>
</evidence>
<dbReference type="GO" id="GO:0016740">
    <property type="term" value="F:transferase activity"/>
    <property type="evidence" value="ECO:0007669"/>
    <property type="project" value="UniProtKB-KW"/>
</dbReference>
<dbReference type="InterPro" id="IPR001451">
    <property type="entry name" value="Hexapep"/>
</dbReference>
<accession>A0A7V7QLT4</accession>
<gene>
    <name evidence="1" type="ORF">F7O84_09130</name>
</gene>
<organism evidence="1 2">
    <name type="scientific">Candidatus Galacturonatibacter soehngenii</name>
    <dbReference type="NCBI Taxonomy" id="2307010"/>
    <lineage>
        <taxon>Bacteria</taxon>
        <taxon>Bacillati</taxon>
        <taxon>Bacillota</taxon>
        <taxon>Clostridia</taxon>
        <taxon>Lachnospirales</taxon>
        <taxon>Lachnospiraceae</taxon>
        <taxon>Candidatus Galacturonatibacter</taxon>
    </lineage>
</organism>
<keyword evidence="1" id="KW-0808">Transferase</keyword>
<dbReference type="PANTHER" id="PTHR43300">
    <property type="entry name" value="ACETYLTRANSFERASE"/>
    <property type="match status" value="1"/>
</dbReference>
<dbReference type="PANTHER" id="PTHR43300:SF11">
    <property type="entry name" value="ACETYLTRANSFERASE RV3034C-RELATED"/>
    <property type="match status" value="1"/>
</dbReference>
<dbReference type="AlphaFoldDB" id="A0A7V7QLT4"/>
<name>A0A7V7QLT4_9FIRM</name>
<dbReference type="InterPro" id="IPR011004">
    <property type="entry name" value="Trimer_LpxA-like_sf"/>
</dbReference>
<dbReference type="OrthoDB" id="9801697at2"/>
<protein>
    <submittedName>
        <fullName evidence="1">CatB-related O-acetyltransferase</fullName>
    </submittedName>
</protein>
<evidence type="ECO:0000313" key="1">
    <source>
        <dbReference type="EMBL" id="KAB1438718.1"/>
    </source>
</evidence>
<reference evidence="1 2" key="2">
    <citation type="submission" date="2020-02" db="EMBL/GenBank/DDBJ databases">
        <title>Candidatus Galacturonibacter soehngenii shows hetero-acetogenic catabolism of galacturonic acid but lacks a canonical carbon monoxide dehydrogenase/acetyl-CoA synthase complex.</title>
        <authorList>
            <person name="Diender M."/>
            <person name="Stouten G.R."/>
            <person name="Petersen J.F."/>
            <person name="Nielsen P.H."/>
            <person name="Dueholm M.S."/>
            <person name="Pronk J.T."/>
            <person name="Van Loosdrecht M.C.M."/>
        </authorList>
    </citation>
    <scope>NUCLEOTIDE SEQUENCE [LARGE SCALE GENOMIC DNA]</scope>
    <source>
        <strain evidence="1">GalUA</strain>
    </source>
</reference>
<sequence>MLFLKEEIHLRFHRKYVSSIIHAGDFTYGVPLVLMDDDKTSLFIGKFCSIAHGVSIYLGGNHRSDFNTTYPFNMYISDYKHLTGHPCTKGDVRIGNDVWIGSDAKIMSGITIGDGCVIGANALVTKDIPPYSIVGGVPTTLIRKRFDDRFIACLEEMKWWDWDYEYIYDAIPFLQSNNYDALYDYYLERINNNHTQ</sequence>
<dbReference type="Proteomes" id="UP000461768">
    <property type="component" value="Unassembled WGS sequence"/>
</dbReference>
<dbReference type="Gene3D" id="2.160.10.10">
    <property type="entry name" value="Hexapeptide repeat proteins"/>
    <property type="match status" value="1"/>
</dbReference>
<dbReference type="CDD" id="cd03349">
    <property type="entry name" value="LbH_XAT"/>
    <property type="match status" value="1"/>
</dbReference>
<proteinExistence type="predicted"/>
<dbReference type="InterPro" id="IPR050179">
    <property type="entry name" value="Trans_hexapeptide_repeat"/>
</dbReference>
<reference evidence="1 2" key="1">
    <citation type="submission" date="2019-09" db="EMBL/GenBank/DDBJ databases">
        <authorList>
            <person name="Valk L.C."/>
        </authorList>
    </citation>
    <scope>NUCLEOTIDE SEQUENCE [LARGE SCALE GENOMIC DNA]</scope>
    <source>
        <strain evidence="1">GalUA</strain>
    </source>
</reference>
<dbReference type="EMBL" id="WAGX01000005">
    <property type="protein sequence ID" value="KAB1438718.1"/>
    <property type="molecule type" value="Genomic_DNA"/>
</dbReference>
<dbReference type="SUPFAM" id="SSF51161">
    <property type="entry name" value="Trimeric LpxA-like enzymes"/>
    <property type="match status" value="1"/>
</dbReference>
<comment type="caution">
    <text evidence="1">The sequence shown here is derived from an EMBL/GenBank/DDBJ whole genome shotgun (WGS) entry which is preliminary data.</text>
</comment>
<dbReference type="Pfam" id="PF00132">
    <property type="entry name" value="Hexapep"/>
    <property type="match status" value="1"/>
</dbReference>